<evidence type="ECO:0000256" key="1">
    <source>
        <dbReference type="ARBA" id="ARBA00004651"/>
    </source>
</evidence>
<dbReference type="FunFam" id="1.20.1250.20:FF:000218">
    <property type="entry name" value="facilitated trehalose transporter Tret1"/>
    <property type="match status" value="1"/>
</dbReference>
<gene>
    <name evidence="11" type="ORF">QLX08_003756</name>
</gene>
<keyword evidence="12" id="KW-1185">Reference proteome</keyword>
<evidence type="ECO:0000256" key="6">
    <source>
        <dbReference type="ARBA" id="ARBA00022989"/>
    </source>
</evidence>
<feature type="transmembrane region" description="Helical" evidence="9">
    <location>
        <begin position="147"/>
        <end position="165"/>
    </location>
</feature>
<dbReference type="InterPro" id="IPR050549">
    <property type="entry name" value="MFS_Trehalose_Transporter"/>
</dbReference>
<dbReference type="GO" id="GO:0005886">
    <property type="term" value="C:plasma membrane"/>
    <property type="evidence" value="ECO:0007669"/>
    <property type="project" value="UniProtKB-SubCell"/>
</dbReference>
<name>A0AAW1A4V2_9HYME</name>
<feature type="transmembrane region" description="Helical" evidence="9">
    <location>
        <begin position="325"/>
        <end position="350"/>
    </location>
</feature>
<dbReference type="InterPro" id="IPR020846">
    <property type="entry name" value="MFS_dom"/>
</dbReference>
<feature type="transmembrane region" description="Helical" evidence="9">
    <location>
        <begin position="260"/>
        <end position="281"/>
    </location>
</feature>
<dbReference type="Gene3D" id="1.20.1250.20">
    <property type="entry name" value="MFS general substrate transporter like domains"/>
    <property type="match status" value="1"/>
</dbReference>
<dbReference type="Proteomes" id="UP001432146">
    <property type="component" value="Unassembled WGS sequence"/>
</dbReference>
<dbReference type="SUPFAM" id="SSF103473">
    <property type="entry name" value="MFS general substrate transporter"/>
    <property type="match status" value="1"/>
</dbReference>
<keyword evidence="2" id="KW-0813">Transport</keyword>
<evidence type="ECO:0000313" key="11">
    <source>
        <dbReference type="EMBL" id="KAK9305060.1"/>
    </source>
</evidence>
<feature type="transmembrane region" description="Helical" evidence="9">
    <location>
        <begin position="356"/>
        <end position="374"/>
    </location>
</feature>
<dbReference type="PANTHER" id="PTHR48021:SF1">
    <property type="entry name" value="GH07001P-RELATED"/>
    <property type="match status" value="1"/>
</dbReference>
<feature type="transmembrane region" description="Helical" evidence="9">
    <location>
        <begin position="171"/>
        <end position="192"/>
    </location>
</feature>
<evidence type="ECO:0000256" key="8">
    <source>
        <dbReference type="ARBA" id="ARBA00023180"/>
    </source>
</evidence>
<dbReference type="PRINTS" id="PR00171">
    <property type="entry name" value="SUGRTRNSPORT"/>
</dbReference>
<protein>
    <recommendedName>
        <fullName evidence="10">Major facilitator superfamily (MFS) profile domain-containing protein</fullName>
    </recommendedName>
</protein>
<evidence type="ECO:0000259" key="10">
    <source>
        <dbReference type="PROSITE" id="PS50850"/>
    </source>
</evidence>
<sequence length="489" mass="53534">MTKNKTAVPGKFRQLLVALIANISSFSFGTMIGWQSPTIPQLQSENPPVGNEPMTNEAASWLTGIMCLTAAITSLIAGAIVNRFGHKVTGYLMALAHCTSWLFIIFAAQQIHLFIGFFFSGISGGMTLFSVPLYVSEIASDGIRGMLGSLMVFVLNGGILFAYVLGALLPYQWYSITMFAFPLLYVATFLFVPESPVYLMRGNRTNDASRSLTWLRGEQKPVVEQEMLRLQQEAKEINVSGSWTNKLSELFRDRATIKGLCITLGMFCGQQLAGIFIMISYTETIFKMSGSSLSPNGSAIIVGMIQVFGSWLSTTLMERAGRRPLLLMSCLGMGTCHCVLGVFCYLQTLGYDVSKFSWISIIALSVFMVAYGLGMGPGPYVISSEILSRDVSSMVVTLGMFTAWAMAFIVVKLFPTVVNLLGIHGCFFLLGAFCAITFAFIFILIPETKGLPRQVILDRLNGVSSSSNETQYVSSQEFNEKGVPLPELI</sequence>
<comment type="subcellular location">
    <subcellularLocation>
        <location evidence="1">Cell membrane</location>
        <topology evidence="1">Multi-pass membrane protein</topology>
    </subcellularLocation>
</comment>
<dbReference type="InterPro" id="IPR036259">
    <property type="entry name" value="MFS_trans_sf"/>
</dbReference>
<evidence type="ECO:0000256" key="3">
    <source>
        <dbReference type="ARBA" id="ARBA00022475"/>
    </source>
</evidence>
<feature type="transmembrane region" description="Helical" evidence="9">
    <location>
        <begin position="114"/>
        <end position="135"/>
    </location>
</feature>
<dbReference type="PROSITE" id="PS50850">
    <property type="entry name" value="MFS"/>
    <property type="match status" value="1"/>
</dbReference>
<evidence type="ECO:0000313" key="12">
    <source>
        <dbReference type="Proteomes" id="UP001432146"/>
    </source>
</evidence>
<dbReference type="InterPro" id="IPR005828">
    <property type="entry name" value="MFS_sugar_transport-like"/>
</dbReference>
<keyword evidence="5 9" id="KW-0812">Transmembrane</keyword>
<dbReference type="PROSITE" id="PS00217">
    <property type="entry name" value="SUGAR_TRANSPORT_2"/>
    <property type="match status" value="1"/>
</dbReference>
<accession>A0AAW1A4V2</accession>
<keyword evidence="4" id="KW-0762">Sugar transport</keyword>
<evidence type="ECO:0000256" key="2">
    <source>
        <dbReference type="ARBA" id="ARBA00022448"/>
    </source>
</evidence>
<dbReference type="EMBL" id="JAWNGG020000056">
    <property type="protein sequence ID" value="KAK9305060.1"/>
    <property type="molecule type" value="Genomic_DNA"/>
</dbReference>
<feature type="transmembrane region" description="Helical" evidence="9">
    <location>
        <begin position="421"/>
        <end position="445"/>
    </location>
</feature>
<evidence type="ECO:0000256" key="5">
    <source>
        <dbReference type="ARBA" id="ARBA00022692"/>
    </source>
</evidence>
<feature type="transmembrane region" description="Helical" evidence="9">
    <location>
        <begin position="293"/>
        <end position="313"/>
    </location>
</feature>
<evidence type="ECO:0000256" key="4">
    <source>
        <dbReference type="ARBA" id="ARBA00022597"/>
    </source>
</evidence>
<comment type="caution">
    <text evidence="11">The sequence shown here is derived from an EMBL/GenBank/DDBJ whole genome shotgun (WGS) entry which is preliminary data.</text>
</comment>
<dbReference type="Pfam" id="PF00083">
    <property type="entry name" value="Sugar_tr"/>
    <property type="match status" value="1"/>
</dbReference>
<evidence type="ECO:0000256" key="9">
    <source>
        <dbReference type="SAM" id="Phobius"/>
    </source>
</evidence>
<dbReference type="AlphaFoldDB" id="A0AAW1A4V2"/>
<dbReference type="PANTHER" id="PTHR48021">
    <property type="match status" value="1"/>
</dbReference>
<keyword evidence="8" id="KW-0325">Glycoprotein</keyword>
<reference evidence="11 12" key="1">
    <citation type="submission" date="2024-05" db="EMBL/GenBank/DDBJ databases">
        <title>The nuclear and mitochondrial genome assemblies of Tetragonisca angustula (Apidae: Meliponini), a tiny yet remarkable pollinator in the Neotropics.</title>
        <authorList>
            <person name="Ferrari R."/>
            <person name="Ricardo P.C."/>
            <person name="Dias F.C."/>
            <person name="Araujo N.S."/>
            <person name="Soares D.O."/>
            <person name="Zhou Q.-S."/>
            <person name="Zhu C.-D."/>
            <person name="Coutinho L."/>
            <person name="Airas M.C."/>
            <person name="Batista T.M."/>
        </authorList>
    </citation>
    <scope>NUCLEOTIDE SEQUENCE [LARGE SCALE GENOMIC DNA]</scope>
    <source>
        <strain evidence="11">ASF017062</strain>
        <tissue evidence="11">Abdomen</tissue>
    </source>
</reference>
<keyword evidence="6 9" id="KW-1133">Transmembrane helix</keyword>
<feature type="domain" description="Major facilitator superfamily (MFS) profile" evidence="10">
    <location>
        <begin position="13"/>
        <end position="449"/>
    </location>
</feature>
<dbReference type="GO" id="GO:0022857">
    <property type="term" value="F:transmembrane transporter activity"/>
    <property type="evidence" value="ECO:0007669"/>
    <property type="project" value="InterPro"/>
</dbReference>
<keyword evidence="3" id="KW-1003">Cell membrane</keyword>
<organism evidence="11 12">
    <name type="scientific">Tetragonisca angustula</name>
    <dbReference type="NCBI Taxonomy" id="166442"/>
    <lineage>
        <taxon>Eukaryota</taxon>
        <taxon>Metazoa</taxon>
        <taxon>Ecdysozoa</taxon>
        <taxon>Arthropoda</taxon>
        <taxon>Hexapoda</taxon>
        <taxon>Insecta</taxon>
        <taxon>Pterygota</taxon>
        <taxon>Neoptera</taxon>
        <taxon>Endopterygota</taxon>
        <taxon>Hymenoptera</taxon>
        <taxon>Apocrita</taxon>
        <taxon>Aculeata</taxon>
        <taxon>Apoidea</taxon>
        <taxon>Anthophila</taxon>
        <taxon>Apidae</taxon>
        <taxon>Tetragonisca</taxon>
    </lineage>
</organism>
<proteinExistence type="predicted"/>
<dbReference type="InterPro" id="IPR003663">
    <property type="entry name" value="Sugar/inositol_transpt"/>
</dbReference>
<feature type="transmembrane region" description="Helical" evidence="9">
    <location>
        <begin position="12"/>
        <end position="34"/>
    </location>
</feature>
<evidence type="ECO:0000256" key="7">
    <source>
        <dbReference type="ARBA" id="ARBA00023136"/>
    </source>
</evidence>
<feature type="transmembrane region" description="Helical" evidence="9">
    <location>
        <begin position="88"/>
        <end position="108"/>
    </location>
</feature>
<keyword evidence="7 9" id="KW-0472">Membrane</keyword>
<feature type="transmembrane region" description="Helical" evidence="9">
    <location>
        <begin position="58"/>
        <end position="81"/>
    </location>
</feature>
<feature type="transmembrane region" description="Helical" evidence="9">
    <location>
        <begin position="395"/>
        <end position="415"/>
    </location>
</feature>
<dbReference type="InterPro" id="IPR005829">
    <property type="entry name" value="Sugar_transporter_CS"/>
</dbReference>